<feature type="transmembrane region" description="Helical" evidence="5">
    <location>
        <begin position="39"/>
        <end position="56"/>
    </location>
</feature>
<reference evidence="7 8" key="1">
    <citation type="journal article" date="2015" name="Genome Announc.">
        <title>Genome sequencing of 18 francisella strains to aid in assay development and testing.</title>
        <authorList>
            <person name="Johnson S.L."/>
            <person name="Daligault H.E."/>
            <person name="Davenport K.W."/>
            <person name="Coyne S.R."/>
            <person name="Frey K.G."/>
            <person name="Koroleva G.I."/>
            <person name="Broomall S.M."/>
            <person name="Bishop-Lilly K.A."/>
            <person name="Bruce D.C."/>
            <person name="Chertkov O."/>
            <person name="Freitas T."/>
            <person name="Jaissle J."/>
            <person name="Ladner J.T."/>
            <person name="Rosenzweig C.N."/>
            <person name="Gibbons H.S."/>
            <person name="Palacios G.F."/>
            <person name="Redden C.L."/>
            <person name="Xu Y."/>
            <person name="Minogue T.D."/>
            <person name="Chain P.S."/>
        </authorList>
    </citation>
    <scope>NUCLEOTIDE SEQUENCE [LARGE SCALE GENOMIC DNA]</scope>
    <source>
        <strain evidence="7 8">GA01-2794</strain>
    </source>
</reference>
<organism evidence="7 8">
    <name type="scientific">Francisella philomiragia</name>
    <dbReference type="NCBI Taxonomy" id="28110"/>
    <lineage>
        <taxon>Bacteria</taxon>
        <taxon>Pseudomonadati</taxon>
        <taxon>Pseudomonadota</taxon>
        <taxon>Gammaproteobacteria</taxon>
        <taxon>Thiotrichales</taxon>
        <taxon>Francisellaceae</taxon>
        <taxon>Francisella</taxon>
    </lineage>
</organism>
<dbReference type="STRING" id="28110.KU46_1919"/>
<dbReference type="Proteomes" id="UP000031830">
    <property type="component" value="Chromosome"/>
</dbReference>
<accession>A0A0B6CY30</accession>
<feature type="transmembrane region" description="Helical" evidence="5">
    <location>
        <begin position="142"/>
        <end position="167"/>
    </location>
</feature>
<evidence type="ECO:0000313" key="8">
    <source>
        <dbReference type="Proteomes" id="UP000031830"/>
    </source>
</evidence>
<dbReference type="OrthoDB" id="8670769at2"/>
<comment type="subcellular location">
    <subcellularLocation>
        <location evidence="1">Membrane</location>
        <topology evidence="1">Multi-pass membrane protein</topology>
    </subcellularLocation>
</comment>
<dbReference type="Pfam" id="PF13515">
    <property type="entry name" value="FUSC_2"/>
    <property type="match status" value="1"/>
</dbReference>
<keyword evidence="3 5" id="KW-1133">Transmembrane helix</keyword>
<proteinExistence type="predicted"/>
<keyword evidence="4 5" id="KW-0472">Membrane</keyword>
<dbReference type="AlphaFoldDB" id="A0A0B6CY30"/>
<dbReference type="EMBL" id="CP009440">
    <property type="protein sequence ID" value="AJI53780.1"/>
    <property type="molecule type" value="Genomic_DNA"/>
</dbReference>
<protein>
    <submittedName>
        <fullName evidence="7">Fusaric acid resistance-like family protein</fullName>
    </submittedName>
</protein>
<evidence type="ECO:0000256" key="1">
    <source>
        <dbReference type="ARBA" id="ARBA00004141"/>
    </source>
</evidence>
<evidence type="ECO:0000259" key="6">
    <source>
        <dbReference type="Pfam" id="PF13515"/>
    </source>
</evidence>
<evidence type="ECO:0000256" key="2">
    <source>
        <dbReference type="ARBA" id="ARBA00022692"/>
    </source>
</evidence>
<sequence length="333" mass="37824">MTKNIFTDKSSYIFASTITASVFFSSLSASYLYNHKTLLMIWAFVFGIFLPFYRFGNTKLEQIKSLTTNTILVLIMMLLASFVSLINSPILQELARGILVFCCLCSQRYFNGGRILIIFLIVYVLLFFYLDPILSENTLLSSLNYCLTGLLIGYISTSLFTIAMPSVDIKTPTINKDSFVFKQALIITILIVSVYITARFIHITNPAWICYSIVIVSTGNYIISMKTSLHRLIGTLIGAAIGIVLSHFIFDKYPLAIYSCFIFIFLTYFMINHNYGVGIVFATIWLIAVFYFLKSDMTVIRFTIARIFDTLIGIGLGIFAEFILFKKLRNDKL</sequence>
<feature type="transmembrane region" description="Helical" evidence="5">
    <location>
        <begin position="229"/>
        <end position="250"/>
    </location>
</feature>
<feature type="transmembrane region" description="Helical" evidence="5">
    <location>
        <begin position="179"/>
        <end position="198"/>
    </location>
</feature>
<feature type="domain" description="Integral membrane bound transporter" evidence="6">
    <location>
        <begin position="195"/>
        <end position="319"/>
    </location>
</feature>
<gene>
    <name evidence="7" type="ORF">LA55_1456</name>
</gene>
<feature type="transmembrane region" description="Helical" evidence="5">
    <location>
        <begin position="12"/>
        <end position="33"/>
    </location>
</feature>
<evidence type="ECO:0000256" key="3">
    <source>
        <dbReference type="ARBA" id="ARBA00022989"/>
    </source>
</evidence>
<dbReference type="GO" id="GO:0016020">
    <property type="term" value="C:membrane"/>
    <property type="evidence" value="ECO:0007669"/>
    <property type="project" value="UniProtKB-SubCell"/>
</dbReference>
<feature type="transmembrane region" description="Helical" evidence="5">
    <location>
        <begin position="305"/>
        <end position="325"/>
    </location>
</feature>
<feature type="transmembrane region" description="Helical" evidence="5">
    <location>
        <begin position="255"/>
        <end position="271"/>
    </location>
</feature>
<evidence type="ECO:0000256" key="5">
    <source>
        <dbReference type="SAM" id="Phobius"/>
    </source>
</evidence>
<feature type="transmembrane region" description="Helical" evidence="5">
    <location>
        <begin position="111"/>
        <end position="130"/>
    </location>
</feature>
<dbReference type="RefSeq" id="WP_044526553.1">
    <property type="nucleotide sequence ID" value="NZ_CP009440.1"/>
</dbReference>
<dbReference type="KEGG" id="fpz:LA55_1456"/>
<feature type="transmembrane region" description="Helical" evidence="5">
    <location>
        <begin position="277"/>
        <end position="293"/>
    </location>
</feature>
<evidence type="ECO:0000256" key="4">
    <source>
        <dbReference type="ARBA" id="ARBA00023136"/>
    </source>
</evidence>
<keyword evidence="2 5" id="KW-0812">Transmembrane</keyword>
<feature type="transmembrane region" description="Helical" evidence="5">
    <location>
        <begin position="68"/>
        <end position="91"/>
    </location>
</feature>
<dbReference type="InterPro" id="IPR049453">
    <property type="entry name" value="Memb_transporter_dom"/>
</dbReference>
<name>A0A0B6CY30_9GAMM</name>
<evidence type="ECO:0000313" key="7">
    <source>
        <dbReference type="EMBL" id="AJI53780.1"/>
    </source>
</evidence>